<sequence length="213" mass="23918">MQTPTECRWSFPSPELWPDDDDIVAVGADLETDTLLYAYAHGMFPMVLDKKNLAWWSPVDRGVIPLDGIRITRSVRQSAKKFTCTVDTAFLNVMELCATSHTDGNWINDDFIDAYTELHQEGHAHSVEVWNAAGELVGGLYGVRINKFFAGESMFHTETDASKVALMHLVQLMTLDGMELLDTQWRTDHLESLGCIAIPREKYLQLLASAITP</sequence>
<organism evidence="4">
    <name type="scientific">freshwater metagenome</name>
    <dbReference type="NCBI Taxonomy" id="449393"/>
    <lineage>
        <taxon>unclassified sequences</taxon>
        <taxon>metagenomes</taxon>
        <taxon>ecological metagenomes</taxon>
    </lineage>
</organism>
<evidence type="ECO:0000256" key="1">
    <source>
        <dbReference type="ARBA" id="ARBA00022490"/>
    </source>
</evidence>
<protein>
    <submittedName>
        <fullName evidence="4">Unannotated protein</fullName>
    </submittedName>
</protein>
<evidence type="ECO:0000256" key="3">
    <source>
        <dbReference type="ARBA" id="ARBA00023315"/>
    </source>
</evidence>
<name>A0A6J6HL60_9ZZZZ</name>
<dbReference type="InterPro" id="IPR042203">
    <property type="entry name" value="Leu/Phe-tRNA_Trfase_C"/>
</dbReference>
<dbReference type="Pfam" id="PF03588">
    <property type="entry name" value="Leu_Phe_trans"/>
    <property type="match status" value="1"/>
</dbReference>
<proteinExistence type="inferred from homology"/>
<keyword evidence="2" id="KW-0808">Transferase</keyword>
<dbReference type="Gene3D" id="3.40.630.70">
    <property type="entry name" value="Leucyl/phenylalanyl-tRNA-protein transferase, C-terminal domain"/>
    <property type="match status" value="1"/>
</dbReference>
<evidence type="ECO:0000313" key="4">
    <source>
        <dbReference type="EMBL" id="CAB4612055.1"/>
    </source>
</evidence>
<dbReference type="InterPro" id="IPR042221">
    <property type="entry name" value="Leu/Phe-tRNA_Trfase_N"/>
</dbReference>
<keyword evidence="3" id="KW-0012">Acyltransferase</keyword>
<dbReference type="SUPFAM" id="SSF55729">
    <property type="entry name" value="Acyl-CoA N-acyltransferases (Nat)"/>
    <property type="match status" value="1"/>
</dbReference>
<reference evidence="4" key="1">
    <citation type="submission" date="2020-05" db="EMBL/GenBank/DDBJ databases">
        <authorList>
            <person name="Chiriac C."/>
            <person name="Salcher M."/>
            <person name="Ghai R."/>
            <person name="Kavagutti S V."/>
        </authorList>
    </citation>
    <scope>NUCLEOTIDE SEQUENCE</scope>
</reference>
<dbReference type="PANTHER" id="PTHR30098">
    <property type="entry name" value="LEUCYL/PHENYLALANYL-TRNA--PROTEIN TRANSFERASE"/>
    <property type="match status" value="1"/>
</dbReference>
<dbReference type="GO" id="GO:0008914">
    <property type="term" value="F:leucyl-tRNA--protein transferase activity"/>
    <property type="evidence" value="ECO:0007669"/>
    <property type="project" value="InterPro"/>
</dbReference>
<dbReference type="HAMAP" id="MF_00688">
    <property type="entry name" value="Leu_Phe_trans"/>
    <property type="match status" value="1"/>
</dbReference>
<dbReference type="GO" id="GO:0005737">
    <property type="term" value="C:cytoplasm"/>
    <property type="evidence" value="ECO:0007669"/>
    <property type="project" value="TreeGrafter"/>
</dbReference>
<keyword evidence="1" id="KW-0963">Cytoplasm</keyword>
<dbReference type="PANTHER" id="PTHR30098:SF2">
    <property type="entry name" value="LEUCYL_PHENYLALANYL-TRNA--PROTEIN TRANSFERASE"/>
    <property type="match status" value="1"/>
</dbReference>
<dbReference type="InterPro" id="IPR016181">
    <property type="entry name" value="Acyl_CoA_acyltransferase"/>
</dbReference>
<dbReference type="NCBIfam" id="TIGR00667">
    <property type="entry name" value="aat"/>
    <property type="match status" value="1"/>
</dbReference>
<accession>A0A6J6HL60</accession>
<dbReference type="GO" id="GO:0030163">
    <property type="term" value="P:protein catabolic process"/>
    <property type="evidence" value="ECO:0007669"/>
    <property type="project" value="InterPro"/>
</dbReference>
<dbReference type="EMBL" id="CAEZUX010000038">
    <property type="protein sequence ID" value="CAB4612055.1"/>
    <property type="molecule type" value="Genomic_DNA"/>
</dbReference>
<evidence type="ECO:0000256" key="2">
    <source>
        <dbReference type="ARBA" id="ARBA00022679"/>
    </source>
</evidence>
<dbReference type="Gene3D" id="3.30.70.3550">
    <property type="entry name" value="Leucyl/phenylalanyl-tRNA-protein transferase, N-terminal domain"/>
    <property type="match status" value="1"/>
</dbReference>
<dbReference type="InterPro" id="IPR004616">
    <property type="entry name" value="Leu/Phe-tRNA_Trfase"/>
</dbReference>
<gene>
    <name evidence="4" type="ORF">UFOPK1874_00492</name>
</gene>
<dbReference type="AlphaFoldDB" id="A0A6J6HL60"/>